<dbReference type="SUPFAM" id="SSF88723">
    <property type="entry name" value="PIN domain-like"/>
    <property type="match status" value="1"/>
</dbReference>
<evidence type="ECO:0000313" key="11">
    <source>
        <dbReference type="Proteomes" id="UP000002431"/>
    </source>
</evidence>
<evidence type="ECO:0000256" key="8">
    <source>
        <dbReference type="HAMAP-Rule" id="MF_00265"/>
    </source>
</evidence>
<protein>
    <recommendedName>
        <fullName evidence="8">Ribonuclease VapC</fullName>
        <shortName evidence="8">RNase VapC</shortName>
        <ecNumber evidence="8">3.1.-.-</ecNumber>
    </recommendedName>
    <alternativeName>
        <fullName evidence="8">Toxin VapC</fullName>
    </alternativeName>
</protein>
<evidence type="ECO:0000256" key="3">
    <source>
        <dbReference type="ARBA" id="ARBA00022722"/>
    </source>
</evidence>
<keyword evidence="10" id="KW-0614">Plasmid</keyword>
<dbReference type="GO" id="GO:0000287">
    <property type="term" value="F:magnesium ion binding"/>
    <property type="evidence" value="ECO:0007669"/>
    <property type="project" value="UniProtKB-UniRule"/>
</dbReference>
<feature type="binding site" evidence="8">
    <location>
        <position position="110"/>
    </location>
    <ligand>
        <name>Mg(2+)</name>
        <dbReference type="ChEBI" id="CHEBI:18420"/>
    </ligand>
</feature>
<organism evidence="10 11">
    <name type="scientific">Deinococcus geothermalis (strain DSM 11300 / CIP 105573 / AG-3a)</name>
    <dbReference type="NCBI Taxonomy" id="319795"/>
    <lineage>
        <taxon>Bacteria</taxon>
        <taxon>Thermotogati</taxon>
        <taxon>Deinococcota</taxon>
        <taxon>Deinococci</taxon>
        <taxon>Deinococcales</taxon>
        <taxon>Deinococcaceae</taxon>
        <taxon>Deinococcus</taxon>
    </lineage>
</organism>
<evidence type="ECO:0000256" key="4">
    <source>
        <dbReference type="ARBA" id="ARBA00022723"/>
    </source>
</evidence>
<dbReference type="RefSeq" id="WP_011525839.1">
    <property type="nucleotide sequence ID" value="NC_008010.2"/>
</dbReference>
<dbReference type="PANTHER" id="PTHR33653">
    <property type="entry name" value="RIBONUCLEASE VAPC2"/>
    <property type="match status" value="1"/>
</dbReference>
<keyword evidence="8" id="KW-0800">Toxin</keyword>
<comment type="similarity">
    <text evidence="7 8">Belongs to the PINc/VapC protein family.</text>
</comment>
<evidence type="ECO:0000256" key="6">
    <source>
        <dbReference type="ARBA" id="ARBA00022842"/>
    </source>
</evidence>
<dbReference type="GO" id="GO:0090729">
    <property type="term" value="F:toxin activity"/>
    <property type="evidence" value="ECO:0007669"/>
    <property type="project" value="UniProtKB-KW"/>
</dbReference>
<comment type="function">
    <text evidence="8">Toxic component of a toxin-antitoxin (TA) system. An RNase.</text>
</comment>
<dbReference type="PANTHER" id="PTHR33653:SF1">
    <property type="entry name" value="RIBONUCLEASE VAPC2"/>
    <property type="match status" value="1"/>
</dbReference>
<evidence type="ECO:0000256" key="7">
    <source>
        <dbReference type="ARBA" id="ARBA00038093"/>
    </source>
</evidence>
<keyword evidence="2 8" id="KW-1277">Toxin-antitoxin system</keyword>
<keyword evidence="4 8" id="KW-0479">Metal-binding</keyword>
<dbReference type="InterPro" id="IPR022907">
    <property type="entry name" value="VapC_family"/>
</dbReference>
<dbReference type="HAMAP" id="MF_00265">
    <property type="entry name" value="VapC_Nob1"/>
    <property type="match status" value="1"/>
</dbReference>
<dbReference type="Gene3D" id="3.40.50.1010">
    <property type="entry name" value="5'-nuclease"/>
    <property type="match status" value="1"/>
</dbReference>
<keyword evidence="3 8" id="KW-0540">Nuclease</keyword>
<dbReference type="KEGG" id="dge:Dgeo_2733"/>
<feature type="domain" description="PIN" evidence="9">
    <location>
        <begin position="7"/>
        <end position="129"/>
    </location>
</feature>
<dbReference type="eggNOG" id="COG1487">
    <property type="taxonomic scope" value="Bacteria"/>
</dbReference>
<feature type="binding site" evidence="8">
    <location>
        <position position="9"/>
    </location>
    <ligand>
        <name>Mg(2+)</name>
        <dbReference type="ChEBI" id="CHEBI:18420"/>
    </ligand>
</feature>
<sequence>MSAEHFLLDTNILSETSRATPDPQVVAFLQGLREGQAFVSSLSVAELERGIHALLPRQPHRAGELRAWLERQILPVYGAYVLPFDLEAARAWGQLTTSEAARKQPPARMDSLIAATAYAHRLTLATRNTADFLAFPIAVFNPWLP</sequence>
<dbReference type="EC" id="3.1.-.-" evidence="8"/>
<dbReference type="HOGENOM" id="CLU_118482_8_2_0"/>
<gene>
    <name evidence="8" type="primary">vapC</name>
    <name evidence="10" type="ordered locus">Dgeo_2733</name>
</gene>
<evidence type="ECO:0000259" key="9">
    <source>
        <dbReference type="Pfam" id="PF01850"/>
    </source>
</evidence>
<dbReference type="AlphaFoldDB" id="Q1J2W8"/>
<evidence type="ECO:0000313" key="10">
    <source>
        <dbReference type="EMBL" id="ABF44166.1"/>
    </source>
</evidence>
<accession>Q1J2W8</accession>
<name>Q1J2W8_DEIGD</name>
<dbReference type="InterPro" id="IPR050556">
    <property type="entry name" value="Type_II_TA_system_RNase"/>
</dbReference>
<reference evidence="10" key="1">
    <citation type="submission" date="2006-04" db="EMBL/GenBank/DDBJ databases">
        <title>Complete sequence of plasmid1 pDGEO01 of Deinococcus geothermalis DSM 11300.</title>
        <authorList>
            <consortium name="US DOE Joint Genome Institute"/>
            <person name="Copeland A."/>
            <person name="Lucas S."/>
            <person name="Lapidus A."/>
            <person name="Barry K."/>
            <person name="Detter J.C."/>
            <person name="Glavina del Rio T."/>
            <person name="Hammon N."/>
            <person name="Israni S."/>
            <person name="Dalin E."/>
            <person name="Tice H."/>
            <person name="Pitluck S."/>
            <person name="Brettin T."/>
            <person name="Bruce D."/>
            <person name="Han C."/>
            <person name="Tapia R."/>
            <person name="Saunders E."/>
            <person name="Gilna P."/>
            <person name="Schmutz J."/>
            <person name="Larimer F."/>
            <person name="Land M."/>
            <person name="Hauser L."/>
            <person name="Kyrpides N."/>
            <person name="Kim E."/>
            <person name="Daly M.J."/>
            <person name="Fredrickson J.K."/>
            <person name="Makarova K.S."/>
            <person name="Gaidamakova E.K."/>
            <person name="Zhai M."/>
            <person name="Richardson P."/>
        </authorList>
    </citation>
    <scope>NUCLEOTIDE SEQUENCE</scope>
    <source>
        <strain evidence="10">DSM 11300</strain>
        <plasmid evidence="10">pDGEO01</plasmid>
    </source>
</reference>
<keyword evidence="5 8" id="KW-0378">Hydrolase</keyword>
<keyword evidence="6 8" id="KW-0460">Magnesium</keyword>
<evidence type="ECO:0000256" key="5">
    <source>
        <dbReference type="ARBA" id="ARBA00022801"/>
    </source>
</evidence>
<keyword evidence="11" id="KW-1185">Reference proteome</keyword>
<dbReference type="InterPro" id="IPR029060">
    <property type="entry name" value="PIN-like_dom_sf"/>
</dbReference>
<dbReference type="GO" id="GO:0004540">
    <property type="term" value="F:RNA nuclease activity"/>
    <property type="evidence" value="ECO:0007669"/>
    <property type="project" value="InterPro"/>
</dbReference>
<dbReference type="InterPro" id="IPR002716">
    <property type="entry name" value="PIN_dom"/>
</dbReference>
<comment type="cofactor">
    <cofactor evidence="1 8">
        <name>Mg(2+)</name>
        <dbReference type="ChEBI" id="CHEBI:18420"/>
    </cofactor>
</comment>
<dbReference type="CDD" id="cd18746">
    <property type="entry name" value="PIN_VapC4-5_FitB-like"/>
    <property type="match status" value="1"/>
</dbReference>
<proteinExistence type="inferred from homology"/>
<dbReference type="Proteomes" id="UP000002431">
    <property type="component" value="Plasmid pDGEO01"/>
</dbReference>
<dbReference type="Pfam" id="PF01850">
    <property type="entry name" value="PIN"/>
    <property type="match status" value="1"/>
</dbReference>
<evidence type="ECO:0000256" key="1">
    <source>
        <dbReference type="ARBA" id="ARBA00001946"/>
    </source>
</evidence>
<geneLocation type="plasmid" evidence="10 11">
    <name>pDGEO01</name>
</geneLocation>
<evidence type="ECO:0000256" key="2">
    <source>
        <dbReference type="ARBA" id="ARBA00022649"/>
    </source>
</evidence>
<dbReference type="EMBL" id="CP000358">
    <property type="protein sequence ID" value="ABF44166.1"/>
    <property type="molecule type" value="Genomic_DNA"/>
</dbReference>
<dbReference type="GO" id="GO:0016787">
    <property type="term" value="F:hydrolase activity"/>
    <property type="evidence" value="ECO:0007669"/>
    <property type="project" value="UniProtKB-KW"/>
</dbReference>